<accession>A0A3P6PBE0</accession>
<dbReference type="OrthoDB" id="9986315at2759"/>
<dbReference type="GO" id="GO:0006412">
    <property type="term" value="P:translation"/>
    <property type="evidence" value="ECO:0007669"/>
    <property type="project" value="TreeGrafter"/>
</dbReference>
<evidence type="ECO:0000256" key="1">
    <source>
        <dbReference type="SAM" id="Phobius"/>
    </source>
</evidence>
<dbReference type="InterPro" id="IPR018615">
    <property type="entry name" value="Ribosomal_mL55"/>
</dbReference>
<protein>
    <submittedName>
        <fullName evidence="2">Uncharacterized protein</fullName>
    </submittedName>
</protein>
<organism evidence="2 3">
    <name type="scientific">Anisakis simplex</name>
    <name type="common">Herring worm</name>
    <dbReference type="NCBI Taxonomy" id="6269"/>
    <lineage>
        <taxon>Eukaryota</taxon>
        <taxon>Metazoa</taxon>
        <taxon>Ecdysozoa</taxon>
        <taxon>Nematoda</taxon>
        <taxon>Chromadorea</taxon>
        <taxon>Rhabditida</taxon>
        <taxon>Spirurina</taxon>
        <taxon>Ascaridomorpha</taxon>
        <taxon>Ascaridoidea</taxon>
        <taxon>Anisakidae</taxon>
        <taxon>Anisakis</taxon>
        <taxon>Anisakis simplex complex</taxon>
    </lineage>
</organism>
<feature type="transmembrane region" description="Helical" evidence="1">
    <location>
        <begin position="12"/>
        <end position="30"/>
    </location>
</feature>
<dbReference type="EMBL" id="UYRR01000021">
    <property type="protein sequence ID" value="VDK17354.1"/>
    <property type="molecule type" value="Genomic_DNA"/>
</dbReference>
<keyword evidence="1" id="KW-0812">Transmembrane</keyword>
<sequence>MVKLGGCFFFNSVVSIYLFITPLFAVHYSAHRAAIAKIGRKEYIRRYPVTILRADGSTIKIRVAEPREFVQLPVDLEALTEDERRQRLAARKPKVKQIHEVRILF</sequence>
<reference evidence="2 3" key="1">
    <citation type="submission" date="2018-11" db="EMBL/GenBank/DDBJ databases">
        <authorList>
            <consortium name="Pathogen Informatics"/>
        </authorList>
    </citation>
    <scope>NUCLEOTIDE SEQUENCE [LARGE SCALE GENOMIC DNA]</scope>
</reference>
<keyword evidence="1" id="KW-0472">Membrane</keyword>
<proteinExistence type="predicted"/>
<dbReference type="PANTHER" id="PTHR34095">
    <property type="entry name" value="39S RIBOSOMAL PROTEIN L55, MITOCHONDRIAL"/>
    <property type="match status" value="1"/>
</dbReference>
<dbReference type="InterPro" id="IPR044884">
    <property type="entry name" value="Ribosomal_mL55_sf"/>
</dbReference>
<evidence type="ECO:0000313" key="2">
    <source>
        <dbReference type="EMBL" id="VDK17354.1"/>
    </source>
</evidence>
<dbReference type="Proteomes" id="UP000267096">
    <property type="component" value="Unassembled WGS sequence"/>
</dbReference>
<evidence type="ECO:0000313" key="3">
    <source>
        <dbReference type="Proteomes" id="UP000267096"/>
    </source>
</evidence>
<name>A0A3P6PBE0_ANISI</name>
<dbReference type="PANTHER" id="PTHR34095:SF1">
    <property type="entry name" value="LARGE RIBOSOMAL SUBUNIT PROTEIN ML55"/>
    <property type="match status" value="1"/>
</dbReference>
<dbReference type="GO" id="GO:0003735">
    <property type="term" value="F:structural constituent of ribosome"/>
    <property type="evidence" value="ECO:0007669"/>
    <property type="project" value="InterPro"/>
</dbReference>
<dbReference type="Pfam" id="PF09776">
    <property type="entry name" value="Mitoc_L55"/>
    <property type="match status" value="1"/>
</dbReference>
<gene>
    <name evidence="2" type="ORF">ASIM_LOCUS88</name>
</gene>
<dbReference type="AlphaFoldDB" id="A0A3P6PBE0"/>
<dbReference type="Gene3D" id="6.20.130.20">
    <property type="entry name" value="Mitochondrial ribosomal protein L55"/>
    <property type="match status" value="1"/>
</dbReference>
<keyword evidence="3" id="KW-1185">Reference proteome</keyword>
<dbReference type="GO" id="GO:0005762">
    <property type="term" value="C:mitochondrial large ribosomal subunit"/>
    <property type="evidence" value="ECO:0007669"/>
    <property type="project" value="InterPro"/>
</dbReference>
<keyword evidence="1" id="KW-1133">Transmembrane helix</keyword>